<accession>A0A6J4PD41</accession>
<proteinExistence type="predicted"/>
<dbReference type="InterPro" id="IPR036769">
    <property type="entry name" value="Ribosomal_uL11_C_sf"/>
</dbReference>
<gene>
    <name evidence="2" type="ORF">AVDCRST_MAG66-2130</name>
</gene>
<feature type="region of interest" description="Disordered" evidence="1">
    <location>
        <begin position="1"/>
        <end position="45"/>
    </location>
</feature>
<organism evidence="2">
    <name type="scientific">uncultured Pseudonocardia sp</name>
    <dbReference type="NCBI Taxonomy" id="211455"/>
    <lineage>
        <taxon>Bacteria</taxon>
        <taxon>Bacillati</taxon>
        <taxon>Actinomycetota</taxon>
        <taxon>Actinomycetes</taxon>
        <taxon>Pseudonocardiales</taxon>
        <taxon>Pseudonocardiaceae</taxon>
        <taxon>Pseudonocardia</taxon>
        <taxon>environmental samples</taxon>
    </lineage>
</organism>
<dbReference type="SUPFAM" id="SSF46906">
    <property type="entry name" value="Ribosomal protein L11, C-terminal domain"/>
    <property type="match status" value="1"/>
</dbReference>
<dbReference type="EMBL" id="CADCUS010000309">
    <property type="protein sequence ID" value="CAA9412493.1"/>
    <property type="molecule type" value="Genomic_DNA"/>
</dbReference>
<name>A0A6J4PD41_9PSEU</name>
<dbReference type="AlphaFoldDB" id="A0A6J4PD41"/>
<evidence type="ECO:0000256" key="1">
    <source>
        <dbReference type="SAM" id="MobiDB-lite"/>
    </source>
</evidence>
<evidence type="ECO:0000313" key="2">
    <source>
        <dbReference type="EMBL" id="CAA9412493.1"/>
    </source>
</evidence>
<reference evidence="2" key="1">
    <citation type="submission" date="2020-02" db="EMBL/GenBank/DDBJ databases">
        <authorList>
            <person name="Meier V. D."/>
        </authorList>
    </citation>
    <scope>NUCLEOTIDE SEQUENCE</scope>
    <source>
        <strain evidence="2">AVDCRST_MAG66</strain>
    </source>
</reference>
<sequence>MISAADLPGAAERELPDLDTTDPDDAVRTAAGTARPTGVRVAPAG</sequence>
<protein>
    <submittedName>
        <fullName evidence="2">Uncharacterized protein</fullName>
    </submittedName>
</protein>